<dbReference type="AlphaFoldDB" id="A0A179IFJ5"/>
<name>A0A179IFJ5_CORDF</name>
<organism evidence="1 2">
    <name type="scientific">Cordyceps confragosa</name>
    <name type="common">Lecanicillium lecanii</name>
    <dbReference type="NCBI Taxonomy" id="2714763"/>
    <lineage>
        <taxon>Eukaryota</taxon>
        <taxon>Fungi</taxon>
        <taxon>Dikarya</taxon>
        <taxon>Ascomycota</taxon>
        <taxon>Pezizomycotina</taxon>
        <taxon>Sordariomycetes</taxon>
        <taxon>Hypocreomycetidae</taxon>
        <taxon>Hypocreales</taxon>
        <taxon>Cordycipitaceae</taxon>
        <taxon>Akanthomyces</taxon>
    </lineage>
</organism>
<comment type="caution">
    <text evidence="1">The sequence shown here is derived from an EMBL/GenBank/DDBJ whole genome shotgun (WGS) entry which is preliminary data.</text>
</comment>
<evidence type="ECO:0008006" key="3">
    <source>
        <dbReference type="Google" id="ProtNLM"/>
    </source>
</evidence>
<protein>
    <recommendedName>
        <fullName evidence="3">F-box domain-containing protein</fullName>
    </recommendedName>
</protein>
<dbReference type="Proteomes" id="UP000243081">
    <property type="component" value="Unassembled WGS sequence"/>
</dbReference>
<keyword evidence="2" id="KW-1185">Reference proteome</keyword>
<dbReference type="OrthoDB" id="5345494at2759"/>
<proteinExistence type="predicted"/>
<gene>
    <name evidence="1" type="ORF">LLEC1_02623</name>
</gene>
<accession>A0A179IFJ5</accession>
<reference evidence="1 2" key="1">
    <citation type="submission" date="2016-03" db="EMBL/GenBank/DDBJ databases">
        <title>Fine-scale spatial genetic structure of a fungal parasite of coffee scale insects.</title>
        <authorList>
            <person name="Jackson D."/>
            <person name="Zemenick K.A."/>
            <person name="Malloure B."/>
            <person name="Quandt C.A."/>
            <person name="James T.Y."/>
        </authorList>
    </citation>
    <scope>NUCLEOTIDE SEQUENCE [LARGE SCALE GENOMIC DNA]</scope>
    <source>
        <strain evidence="1 2">UM487</strain>
    </source>
</reference>
<dbReference type="EMBL" id="LUKN01001161">
    <property type="protein sequence ID" value="OAR01417.1"/>
    <property type="molecule type" value="Genomic_DNA"/>
</dbReference>
<evidence type="ECO:0000313" key="1">
    <source>
        <dbReference type="EMBL" id="OAR01417.1"/>
    </source>
</evidence>
<evidence type="ECO:0000313" key="2">
    <source>
        <dbReference type="Proteomes" id="UP000243081"/>
    </source>
</evidence>
<dbReference type="OMA" id="FNVRILS"/>
<sequence length="470" mass="51850">MGEAIISTEREGFKRSATDLLDIFHNTLVLSHIVAHLSPSSITTLTATNRALRDAITHTPGVYRHLDLTTVKRVHADLGAIDHGGEIWRNTQLDENLTEEDFYAGPLRGLFSALQRQNILQDVQTLVLDGLSVTADFCHDIINDPKFNVRLLSIRDVKNLNHGRLRGALQYACRPSRDGSPRLKGLRDAWWDVKGRQLKRPVPDEWASCLLACSGVIAFDALLCQGPRHRNSSAAGKASIIADQEPAVATYSLSGCAGCGHAPEGLTTPSSHAVSDLPLLAPPPIMSSSLRAATAPGPTATAFVPRCVECIRERYCHCCNKWWCESCYQLPGQGSQHEPAVVIMDDADGIGQLEDYMLLEETTPKIKPSDQKLLGMRQQRKKTVQRCLSSQTLTEPQCDDCIDKTQRVCKKCCAGYCTVHNEGSSAEFCDWCVSRGRRMAKTKGHEGSPPPPAMLRDIRHLDHIRRRAGF</sequence>